<sequence length="336" mass="36033">MQKYTCHLLLAVLAAAFSNPSSAQGVPGVPNCDGAAMLVCAPVVAVVSAKNALRQASTENRLKAALEEGNAKKAKPLLKKAMRRKSDQEKAQYLHAATDAYLKDKEPAKQPARLEIAKYVMENIDLRGEHGSAFLQRVIATDHYSYDSRESFLLRRLALAEVALAQGANARNVNLSACRLCGADLALLPLLLKNGANIATSAYLLTDLVRLGDYDAAQRLIELGANANGAIDEWRGPLHQVAEGCVPREQRGDMAPPERERLWSLCVDLTTSFAKFAVAHGADPNGQSSVATLCDTPYSLALQGGNKVLAETLRKLGADPTLAQRCKREAPPGAVP</sequence>
<proteinExistence type="predicted"/>
<feature type="signal peptide" evidence="1">
    <location>
        <begin position="1"/>
        <end position="23"/>
    </location>
</feature>
<dbReference type="SUPFAM" id="SSF48403">
    <property type="entry name" value="Ankyrin repeat"/>
    <property type="match status" value="1"/>
</dbReference>
<evidence type="ECO:0000256" key="1">
    <source>
        <dbReference type="SAM" id="SignalP"/>
    </source>
</evidence>
<dbReference type="InterPro" id="IPR036770">
    <property type="entry name" value="Ankyrin_rpt-contain_sf"/>
</dbReference>
<evidence type="ECO:0008006" key="4">
    <source>
        <dbReference type="Google" id="ProtNLM"/>
    </source>
</evidence>
<dbReference type="EMBL" id="WWCJ01000001">
    <property type="protein sequence ID" value="MYN00718.1"/>
    <property type="molecule type" value="Genomic_DNA"/>
</dbReference>
<evidence type="ECO:0000313" key="3">
    <source>
        <dbReference type="Proteomes" id="UP000448575"/>
    </source>
</evidence>
<comment type="caution">
    <text evidence="2">The sequence shown here is derived from an EMBL/GenBank/DDBJ whole genome shotgun (WGS) entry which is preliminary data.</text>
</comment>
<name>A0A6N9HB38_9BURK</name>
<keyword evidence="3" id="KW-1185">Reference proteome</keyword>
<dbReference type="Proteomes" id="UP000448575">
    <property type="component" value="Unassembled WGS sequence"/>
</dbReference>
<dbReference type="RefSeq" id="WP_161023731.1">
    <property type="nucleotide sequence ID" value="NZ_WWCJ01000001.1"/>
</dbReference>
<protein>
    <recommendedName>
        <fullName evidence="4">Ankyrin repeat domain-containing protein</fullName>
    </recommendedName>
</protein>
<dbReference type="Gene3D" id="1.25.40.20">
    <property type="entry name" value="Ankyrin repeat-containing domain"/>
    <property type="match status" value="1"/>
</dbReference>
<evidence type="ECO:0000313" key="2">
    <source>
        <dbReference type="EMBL" id="MYN00718.1"/>
    </source>
</evidence>
<keyword evidence="1" id="KW-0732">Signal</keyword>
<gene>
    <name evidence="2" type="ORF">GTP41_01255</name>
</gene>
<dbReference type="AlphaFoldDB" id="A0A6N9HB38"/>
<reference evidence="2 3" key="1">
    <citation type="submission" date="2019-12" db="EMBL/GenBank/DDBJ databases">
        <title>Novel species isolated from a subtropical stream in China.</title>
        <authorList>
            <person name="Lu H."/>
        </authorList>
    </citation>
    <scope>NUCLEOTIDE SEQUENCE [LARGE SCALE GENOMIC DNA]</scope>
    <source>
        <strain evidence="2 3">DS3</strain>
    </source>
</reference>
<organism evidence="2 3">
    <name type="scientific">Pseudoduganella guangdongensis</name>
    <dbReference type="NCBI Taxonomy" id="2692179"/>
    <lineage>
        <taxon>Bacteria</taxon>
        <taxon>Pseudomonadati</taxon>
        <taxon>Pseudomonadota</taxon>
        <taxon>Betaproteobacteria</taxon>
        <taxon>Burkholderiales</taxon>
        <taxon>Oxalobacteraceae</taxon>
        <taxon>Telluria group</taxon>
        <taxon>Pseudoduganella</taxon>
    </lineage>
</organism>
<feature type="chain" id="PRO_5027103352" description="Ankyrin repeat domain-containing protein" evidence="1">
    <location>
        <begin position="24"/>
        <end position="336"/>
    </location>
</feature>
<accession>A0A6N9HB38</accession>